<organism evidence="1 2">
    <name type="scientific">Xanthomonas rydalmerensis</name>
    <dbReference type="NCBI Taxonomy" id="3046274"/>
    <lineage>
        <taxon>Bacteria</taxon>
        <taxon>Pseudomonadati</taxon>
        <taxon>Pseudomonadota</taxon>
        <taxon>Gammaproteobacteria</taxon>
        <taxon>Lysobacterales</taxon>
        <taxon>Lysobacteraceae</taxon>
        <taxon>Xanthomonas</taxon>
    </lineage>
</organism>
<evidence type="ECO:0000313" key="2">
    <source>
        <dbReference type="Proteomes" id="UP001302020"/>
    </source>
</evidence>
<sequence length="463" mass="52092">MTSASGPDGLLRQLIDELDYTHRPEVLSSHEFWKNFGLSNFSTAKSGEQRHFTQQAALLMHRLTAQLHVEPGPLGHQIDENSLGLMLRQAVTELHATQAFVTDKPLLLLREELLRQLNDRTQSKRHYLPAWTLGVESLGEWSIGPVSFMTWDRWLEGVEFADWAKEHFPGNAVDNAQWKSLVRAVLDGKADEPKEGLARMVLPVIRSSPAVLAVTISGLDTEFSRQRAEIACKTALDASSLLIGQQGAFYQQALQSERLPPTEIQDIIETDGFLWSPRRIASQRLTKLPPEEIKSHFERVKGELDAISMVLDCLVDPSKHPHPQLASRWATALDWYAEAQRELSDAIAVAKLGTSLDVLACGGKFGGILGVVIHMTRRQEHALVTKGAVQLTLRALVKRIYDECRSKILHGNHHDRMMEFQRDRHLATQLAAEVLREALIRLHYYQGSDADPKAFRDMPPLEN</sequence>
<accession>A0ABZ0JS80</accession>
<keyword evidence="2" id="KW-1185">Reference proteome</keyword>
<protein>
    <recommendedName>
        <fullName evidence="3">Apea-like HEPN domain-containing protein</fullName>
    </recommendedName>
</protein>
<evidence type="ECO:0008006" key="3">
    <source>
        <dbReference type="Google" id="ProtNLM"/>
    </source>
</evidence>
<reference evidence="1 2" key="1">
    <citation type="submission" date="2023-05" db="EMBL/GenBank/DDBJ databases">
        <title>Xanthomonas rydalmerenesis sp. nov., a novel Xanthomonas species isolated from Fragaria x ananassa.</title>
        <authorList>
            <person name="McKnight D.J.E."/>
            <person name="Wong-Bajracharya J."/>
            <person name="Okoh E.B."/>
            <person name="Snijders F."/>
            <person name="Lidbetter F."/>
            <person name="Webster J."/>
            <person name="Djordjevic S.P."/>
            <person name="Bogema D.R."/>
            <person name="Chapman T.A."/>
        </authorList>
    </citation>
    <scope>NUCLEOTIDE SEQUENCE [LARGE SCALE GENOMIC DNA]</scope>
    <source>
        <strain evidence="1 2">DAR34883</strain>
    </source>
</reference>
<dbReference type="EMBL" id="CP126172">
    <property type="protein sequence ID" value="WOS41910.1"/>
    <property type="molecule type" value="Genomic_DNA"/>
</dbReference>
<dbReference type="Proteomes" id="UP001302020">
    <property type="component" value="Chromosome"/>
</dbReference>
<dbReference type="RefSeq" id="WP_160967673.1">
    <property type="nucleotide sequence ID" value="NZ_CP126170.1"/>
</dbReference>
<proteinExistence type="predicted"/>
<name>A0ABZ0JS80_9XANT</name>
<evidence type="ECO:0000313" key="1">
    <source>
        <dbReference type="EMBL" id="WOS41910.1"/>
    </source>
</evidence>
<gene>
    <name evidence="1" type="ORF">QN243_05475</name>
</gene>